<evidence type="ECO:0000259" key="4">
    <source>
        <dbReference type="SMART" id="SM00418"/>
    </source>
</evidence>
<proteinExistence type="predicted"/>
<dbReference type="Gene3D" id="1.10.10.10">
    <property type="entry name" value="Winged helix-like DNA-binding domain superfamily/Winged helix DNA-binding domain"/>
    <property type="match status" value="1"/>
</dbReference>
<feature type="domain" description="HTH arsR-type" evidence="4">
    <location>
        <begin position="23"/>
        <end position="118"/>
    </location>
</feature>
<dbReference type="CDD" id="cd00090">
    <property type="entry name" value="HTH_ARSR"/>
    <property type="match status" value="1"/>
</dbReference>
<evidence type="ECO:0000256" key="2">
    <source>
        <dbReference type="ARBA" id="ARBA00023125"/>
    </source>
</evidence>
<dbReference type="InterPro" id="IPR051081">
    <property type="entry name" value="HTH_MetalResp_TranReg"/>
</dbReference>
<dbReference type="InterPro" id="IPR011991">
    <property type="entry name" value="ArsR-like_HTH"/>
</dbReference>
<dbReference type="InterPro" id="IPR036388">
    <property type="entry name" value="WH-like_DNA-bd_sf"/>
</dbReference>
<evidence type="ECO:0000256" key="3">
    <source>
        <dbReference type="ARBA" id="ARBA00023163"/>
    </source>
</evidence>
<dbReference type="InterPro" id="IPR001845">
    <property type="entry name" value="HTH_ArsR_DNA-bd_dom"/>
</dbReference>
<dbReference type="GO" id="GO:0003700">
    <property type="term" value="F:DNA-binding transcription factor activity"/>
    <property type="evidence" value="ECO:0007669"/>
    <property type="project" value="InterPro"/>
</dbReference>
<keyword evidence="3" id="KW-0804">Transcription</keyword>
<dbReference type="PANTHER" id="PTHR33154">
    <property type="entry name" value="TRANSCRIPTIONAL REGULATOR, ARSR FAMILY"/>
    <property type="match status" value="1"/>
</dbReference>
<dbReference type="OrthoDB" id="7945987at2"/>
<keyword evidence="2" id="KW-0238">DNA-binding</keyword>
<dbReference type="KEGG" id="lyd:D7I47_06350"/>
<reference evidence="6" key="1">
    <citation type="submission" date="2018-09" db="EMBL/GenBank/DDBJ databases">
        <title>Genome sequencing of strain 2DFWR-13.</title>
        <authorList>
            <person name="Heo J."/>
            <person name="Kim S.-J."/>
            <person name="Kwon S.-W."/>
        </authorList>
    </citation>
    <scope>NUCLEOTIDE SEQUENCE [LARGE SCALE GENOMIC DNA]</scope>
    <source>
        <strain evidence="6">2DFWR-13</strain>
    </source>
</reference>
<dbReference type="GO" id="GO:0003677">
    <property type="term" value="F:DNA binding"/>
    <property type="evidence" value="ECO:0007669"/>
    <property type="project" value="UniProtKB-KW"/>
</dbReference>
<dbReference type="Proteomes" id="UP000278886">
    <property type="component" value="Chromosome"/>
</dbReference>
<accession>A0A387B6E2</accession>
<dbReference type="Pfam" id="PF12840">
    <property type="entry name" value="HTH_20"/>
    <property type="match status" value="1"/>
</dbReference>
<name>A0A387B6E2_9MICO</name>
<dbReference type="SUPFAM" id="SSF46785">
    <property type="entry name" value="Winged helix' DNA-binding domain"/>
    <property type="match status" value="1"/>
</dbReference>
<dbReference type="InterPro" id="IPR036390">
    <property type="entry name" value="WH_DNA-bd_sf"/>
</dbReference>
<evidence type="ECO:0000313" key="6">
    <source>
        <dbReference type="Proteomes" id="UP000278886"/>
    </source>
</evidence>
<keyword evidence="6" id="KW-1185">Reference proteome</keyword>
<protein>
    <submittedName>
        <fullName evidence="5">ArsR family transcriptional regulator</fullName>
    </submittedName>
</protein>
<dbReference type="SMART" id="SM00418">
    <property type="entry name" value="HTH_ARSR"/>
    <property type="match status" value="1"/>
</dbReference>
<evidence type="ECO:0000256" key="1">
    <source>
        <dbReference type="ARBA" id="ARBA00023015"/>
    </source>
</evidence>
<dbReference type="RefSeq" id="WP_120762265.1">
    <property type="nucleotide sequence ID" value="NZ_CP032630.1"/>
</dbReference>
<organism evidence="5 6">
    <name type="scientific">Protaetiibacter intestinalis</name>
    <dbReference type="NCBI Taxonomy" id="2419774"/>
    <lineage>
        <taxon>Bacteria</taxon>
        <taxon>Bacillati</taxon>
        <taxon>Actinomycetota</taxon>
        <taxon>Actinomycetes</taxon>
        <taxon>Micrococcales</taxon>
        <taxon>Microbacteriaceae</taxon>
        <taxon>Protaetiibacter</taxon>
    </lineage>
</organism>
<evidence type="ECO:0000313" key="5">
    <source>
        <dbReference type="EMBL" id="AYF97917.1"/>
    </source>
</evidence>
<keyword evidence="1" id="KW-0805">Transcription regulation</keyword>
<dbReference type="AlphaFoldDB" id="A0A387B6E2"/>
<gene>
    <name evidence="5" type="ORF">D7I47_06350</name>
</gene>
<dbReference type="EMBL" id="CP032630">
    <property type="protein sequence ID" value="AYF97917.1"/>
    <property type="molecule type" value="Genomic_DNA"/>
</dbReference>
<dbReference type="PANTHER" id="PTHR33154:SF15">
    <property type="entry name" value="REGULATORY PROTEIN ARSR"/>
    <property type="match status" value="1"/>
</dbReference>
<sequence length="210" mass="23381">MEPIEQQPSSPQHPGIDHVLTMEALRALAHPLRVRIYDELSAYGPLTASGLAARLGESSGSTSYHLRQLEKHGLVREDVGRGDRRDRWWERSPGSIATPDAYTLPPGSADRLAAQLVDEEWMRARRASLEEFLAQGESVFDRVWLDATSFDTINLRLTPEQLHGLMSGIDAVLREYIDAYKTTPTPGSRPVQLQVNAFPLVRGEVTPEGE</sequence>